<organism evidence="1 4">
    <name type="scientific">Paraburkholderia ginsengiterrae</name>
    <dbReference type="NCBI Taxonomy" id="1462993"/>
    <lineage>
        <taxon>Bacteria</taxon>
        <taxon>Pseudomonadati</taxon>
        <taxon>Pseudomonadota</taxon>
        <taxon>Betaproteobacteria</taxon>
        <taxon>Burkholderiales</taxon>
        <taxon>Burkholderiaceae</taxon>
        <taxon>Paraburkholderia</taxon>
    </lineage>
</organism>
<proteinExistence type="predicted"/>
<dbReference type="EMBL" id="LXKA01000343">
    <property type="protein sequence ID" value="OAJ55262.1"/>
    <property type="molecule type" value="Genomic_DNA"/>
</dbReference>
<evidence type="ECO:0000313" key="2">
    <source>
        <dbReference type="EMBL" id="OAJ55642.1"/>
    </source>
</evidence>
<dbReference type="Proteomes" id="UP000077961">
    <property type="component" value="Unassembled WGS sequence"/>
</dbReference>
<dbReference type="Proteomes" id="UP000078116">
    <property type="component" value="Unassembled WGS sequence"/>
</dbReference>
<reference evidence="3 4" key="1">
    <citation type="submission" date="2016-04" db="EMBL/GenBank/DDBJ databases">
        <title>Reclassification of Paraburkholderia panaciterrae (Farh et al. 2015) Dobritsa &amp; Samadpour 2016 as a later homotypic synonym of Paraburkholderia ginsengiterrae (Farh et al. 2015) Dobritsa &amp; Samadpour 2016.</title>
        <authorList>
            <person name="Dobritsa A.P."/>
            <person name="Kutumbaka K."/>
            <person name="Samadpour M."/>
        </authorList>
    </citation>
    <scope>NUCLEOTIDE SEQUENCE [LARGE SCALE GENOMIC DNA]</scope>
    <source>
        <strain evidence="1 4">DCY85</strain>
        <strain evidence="2 3">DCY85-1</strain>
    </source>
</reference>
<comment type="caution">
    <text evidence="1">The sequence shown here is derived from an EMBL/GenBank/DDBJ whole genome shotgun (WGS) entry which is preliminary data.</text>
</comment>
<evidence type="ECO:0000313" key="4">
    <source>
        <dbReference type="Proteomes" id="UP000078116"/>
    </source>
</evidence>
<gene>
    <name evidence="2" type="ORF">A6V36_34425</name>
    <name evidence="1" type="ORF">A6V37_33370</name>
</gene>
<protein>
    <submittedName>
        <fullName evidence="1">Uncharacterized protein</fullName>
    </submittedName>
</protein>
<keyword evidence="3" id="KW-1185">Reference proteome</keyword>
<evidence type="ECO:0000313" key="3">
    <source>
        <dbReference type="Proteomes" id="UP000077961"/>
    </source>
</evidence>
<name>A0A1A9N1E1_9BURK</name>
<accession>A0A1A9N1E1</accession>
<dbReference type="EMBL" id="LXJZ01000190">
    <property type="protein sequence ID" value="OAJ55642.1"/>
    <property type="molecule type" value="Genomic_DNA"/>
</dbReference>
<dbReference type="STRING" id="1462993.A6V36_34425"/>
<dbReference type="RefSeq" id="WP_064270078.1">
    <property type="nucleotide sequence ID" value="NZ_LXJZ01000190.1"/>
</dbReference>
<dbReference type="AlphaFoldDB" id="A0A1A9N1E1"/>
<evidence type="ECO:0000313" key="1">
    <source>
        <dbReference type="EMBL" id="OAJ55262.1"/>
    </source>
</evidence>
<sequence>MNTRFHFIIKRHPLTEDEGYEWLSSLLTTIHPFLPTVHWYLSPSTQEESKRPFPQVVDRTNFLAWIKRRHAETLREWPEYPFGFSALLTSASDERAFEVEEGRCSLIFEPGHGRIQLEIIDPDIAWPQSDVTKMMKGILGAVVNDESVEFAAVDTSKWPRKDGEKGADTYSIDFRTFPHRRFLGWMGFVPKVIEPADLTQADEVIPILSRRGSIVVAVSDQFDVHNPLHIEQAQRVEMRLVDLDALPVIDPSFQ</sequence>